<accession>A0A7G1G9D8</accession>
<dbReference type="InterPro" id="IPR051158">
    <property type="entry name" value="Metallophosphoesterase_sf"/>
</dbReference>
<dbReference type="EMBL" id="AP018712">
    <property type="protein sequence ID" value="BBE31573.1"/>
    <property type="molecule type" value="Genomic_DNA"/>
</dbReference>
<dbReference type="InParanoid" id="A0A7G1G9D8"/>
<sequence length="255" mass="30062">MKKILLFLFLIVFYVFFIEPSLIVVKKNINFIKKDIKENIKIVDISDLHITNYYFFHDIVLNKIKKIKPDIILYTGDTLKKSSDENSIHKFFLKLNKIAPVYAIYGNWDYYDIKKLNSAYNGTNISIVDGITKEIYIKKNKFLITGLPMYYPLKNFEYDKNAFNIYLTHIPSNVFKNKKVLKYADIIFSGHTHGGQVTIPFVTNFILREYMGNYYIKSMYKIENTKLYVNTGLGSWYHARFLTFPEITVLNIRGE</sequence>
<evidence type="ECO:0000313" key="3">
    <source>
        <dbReference type="Proteomes" id="UP000516361"/>
    </source>
</evidence>
<dbReference type="GO" id="GO:0016787">
    <property type="term" value="F:hydrolase activity"/>
    <property type="evidence" value="ECO:0007669"/>
    <property type="project" value="UniProtKB-KW"/>
</dbReference>
<reference evidence="2 3" key="1">
    <citation type="submission" date="2018-06" db="EMBL/GenBank/DDBJ databases">
        <title>Genome sequencing of Oceanotoga sp. sy52.</title>
        <authorList>
            <person name="Mori K."/>
        </authorList>
    </citation>
    <scope>NUCLEOTIDE SEQUENCE [LARGE SCALE GENOMIC DNA]</scope>
    <source>
        <strain evidence="3">sy52</strain>
    </source>
</reference>
<dbReference type="SUPFAM" id="SSF56300">
    <property type="entry name" value="Metallo-dependent phosphatases"/>
    <property type="match status" value="1"/>
</dbReference>
<name>A0A7G1G9D8_9BACT</name>
<feature type="domain" description="Calcineurin-like phosphoesterase" evidence="1">
    <location>
        <begin position="41"/>
        <end position="194"/>
    </location>
</feature>
<dbReference type="Proteomes" id="UP000516361">
    <property type="component" value="Chromosome"/>
</dbReference>
<protein>
    <submittedName>
        <fullName evidence="2">Phosphohydrolase</fullName>
    </submittedName>
</protein>
<keyword evidence="2" id="KW-0378">Hydrolase</keyword>
<dbReference type="Gene3D" id="3.60.21.10">
    <property type="match status" value="1"/>
</dbReference>
<evidence type="ECO:0000313" key="2">
    <source>
        <dbReference type="EMBL" id="BBE31573.1"/>
    </source>
</evidence>
<evidence type="ECO:0000259" key="1">
    <source>
        <dbReference type="Pfam" id="PF00149"/>
    </source>
</evidence>
<dbReference type="KEGG" id="ocy:OSSY52_17140"/>
<dbReference type="FunCoup" id="A0A7G1G9D8">
    <property type="interactions" value="123"/>
</dbReference>
<dbReference type="Pfam" id="PF00149">
    <property type="entry name" value="Metallophos"/>
    <property type="match status" value="1"/>
</dbReference>
<organism evidence="2 3">
    <name type="scientific">Tepiditoga spiralis</name>
    <dbReference type="NCBI Taxonomy" id="2108365"/>
    <lineage>
        <taxon>Bacteria</taxon>
        <taxon>Thermotogati</taxon>
        <taxon>Thermotogota</taxon>
        <taxon>Thermotogae</taxon>
        <taxon>Petrotogales</taxon>
        <taxon>Petrotogaceae</taxon>
        <taxon>Tepiditoga</taxon>
    </lineage>
</organism>
<proteinExistence type="predicted"/>
<dbReference type="InterPro" id="IPR029052">
    <property type="entry name" value="Metallo-depent_PP-like"/>
</dbReference>
<dbReference type="InterPro" id="IPR004843">
    <property type="entry name" value="Calcineurin-like_PHP"/>
</dbReference>
<dbReference type="AlphaFoldDB" id="A0A7G1G9D8"/>
<dbReference type="RefSeq" id="WP_190614188.1">
    <property type="nucleotide sequence ID" value="NZ_AP018712.1"/>
</dbReference>
<keyword evidence="3" id="KW-1185">Reference proteome</keyword>
<gene>
    <name evidence="2" type="primary">yqeD</name>
    <name evidence="2" type="ORF">OSSY52_17140</name>
</gene>
<dbReference type="PANTHER" id="PTHR31302">
    <property type="entry name" value="TRANSMEMBRANE PROTEIN WITH METALLOPHOSPHOESTERASE DOMAIN-RELATED"/>
    <property type="match status" value="1"/>
</dbReference>
<dbReference type="PANTHER" id="PTHR31302:SF0">
    <property type="entry name" value="TRANSMEMBRANE PROTEIN WITH METALLOPHOSPHOESTERASE DOMAIN"/>
    <property type="match status" value="1"/>
</dbReference>